<sequence length="31" mass="3423">GIRCLLKILQSSYTGLLLILSYSILRSLNGN</sequence>
<feature type="non-terminal residue" evidence="1">
    <location>
        <position position="1"/>
    </location>
</feature>
<evidence type="ECO:0000313" key="1">
    <source>
        <dbReference type="EMBL" id="GAI96040.1"/>
    </source>
</evidence>
<reference evidence="1" key="1">
    <citation type="journal article" date="2014" name="Front. Microbiol.">
        <title>High frequency of phylogenetically diverse reductive dehalogenase-homologous genes in deep subseafloor sedimentary metagenomes.</title>
        <authorList>
            <person name="Kawai M."/>
            <person name="Futagami T."/>
            <person name="Toyoda A."/>
            <person name="Takaki Y."/>
            <person name="Nishi S."/>
            <person name="Hori S."/>
            <person name="Arai W."/>
            <person name="Tsubouchi T."/>
            <person name="Morono Y."/>
            <person name="Uchiyama I."/>
            <person name="Ito T."/>
            <person name="Fujiyama A."/>
            <person name="Inagaki F."/>
            <person name="Takami H."/>
        </authorList>
    </citation>
    <scope>NUCLEOTIDE SEQUENCE</scope>
    <source>
        <strain evidence="1">Expedition CK06-06</strain>
    </source>
</reference>
<dbReference type="EMBL" id="BARW01015547">
    <property type="protein sequence ID" value="GAI96040.1"/>
    <property type="molecule type" value="Genomic_DNA"/>
</dbReference>
<dbReference type="AlphaFoldDB" id="X1U877"/>
<accession>X1U877</accession>
<protein>
    <submittedName>
        <fullName evidence="1">Uncharacterized protein</fullName>
    </submittedName>
</protein>
<comment type="caution">
    <text evidence="1">The sequence shown here is derived from an EMBL/GenBank/DDBJ whole genome shotgun (WGS) entry which is preliminary data.</text>
</comment>
<organism evidence="1">
    <name type="scientific">marine sediment metagenome</name>
    <dbReference type="NCBI Taxonomy" id="412755"/>
    <lineage>
        <taxon>unclassified sequences</taxon>
        <taxon>metagenomes</taxon>
        <taxon>ecological metagenomes</taxon>
    </lineage>
</organism>
<proteinExistence type="predicted"/>
<gene>
    <name evidence="1" type="ORF">S12H4_27259</name>
</gene>
<name>X1U877_9ZZZZ</name>